<comment type="similarity">
    <text evidence="1 4">Belongs to the acyl-CoA dehydrogenase family.</text>
</comment>
<dbReference type="InterPro" id="IPR009100">
    <property type="entry name" value="AcylCoA_DH/oxidase_NM_dom_sf"/>
</dbReference>
<dbReference type="Gene3D" id="1.20.140.10">
    <property type="entry name" value="Butyryl-CoA Dehydrogenase, subunit A, domain 3"/>
    <property type="match status" value="1"/>
</dbReference>
<evidence type="ECO:0000256" key="1">
    <source>
        <dbReference type="ARBA" id="ARBA00009347"/>
    </source>
</evidence>
<dbReference type="EMBL" id="CP059693">
    <property type="protein sequence ID" value="WDE13526.1"/>
    <property type="molecule type" value="Genomic_DNA"/>
</dbReference>
<gene>
    <name evidence="8" type="ORF">H3N35_08850</name>
</gene>
<sequence>MTINNSAIDGAATSKQDDSGQTVAGAPLSREIRQVERTMPGNASGRDDMRQWLHLGRQNSFSRNRDFRHTLLYHFPREGEHQRIAAELTAFGALVPTSLDDAVTSNDFRFNNPRIEPYNKIGDRIDNIVHHGDYADAGDLIYGTEIVKKLTAPGGLKEGMSFYFLANHVGEAGHLCPVVCNYETARVLHLVADFPGREQYIRKLEIPSYRENFTSSQFLTEIQGGSDVGANDTRAWQSEQGHWYIRGEKWFCSNADAELMVISARRSLARKGTKGLSMFLIPAVKPDGSRNHFTMRRLKEKLGTRALASAEIDFHDAYAIPLGANFNLMLEKVVHHSRLSLPVAVLGFATRAYQFALDFAHSRKAFGQTIINFPLVEENLAHIKADINACLAGAFALIALQDELDTALTVNEEHKMFARLMVNIGKSVISKRTVDNIHHCIDGIGGNGAIENTSSLPRLLRDSFILENWEGSHNTLYMQVLRDIHRYRHDEIYLKIMTGKIAAITDKQNGEKQLAQQALARLVLDIKALHQMPHDLQTLNIKDIITDMANLFYYVSLVHEASHQQLSGHGSSKLYSAELFYRTFLERNLDKNPGNSGEKDAHYLNLCKSILE</sequence>
<evidence type="ECO:0000256" key="3">
    <source>
        <dbReference type="ARBA" id="ARBA00022827"/>
    </source>
</evidence>
<dbReference type="Pfam" id="PF02770">
    <property type="entry name" value="Acyl-CoA_dh_M"/>
    <property type="match status" value="1"/>
</dbReference>
<dbReference type="InterPro" id="IPR036250">
    <property type="entry name" value="AcylCo_DH-like_C"/>
</dbReference>
<dbReference type="PANTHER" id="PTHR42707:SF2">
    <property type="entry name" value="ACD11 DEHYDROGENASE"/>
    <property type="match status" value="1"/>
</dbReference>
<dbReference type="Gene3D" id="2.40.110.20">
    <property type="match status" value="1"/>
</dbReference>
<organism evidence="8 9">
    <name type="scientific">Thalassomonas haliotis</name>
    <dbReference type="NCBI Taxonomy" id="485448"/>
    <lineage>
        <taxon>Bacteria</taxon>
        <taxon>Pseudomonadati</taxon>
        <taxon>Pseudomonadota</taxon>
        <taxon>Gammaproteobacteria</taxon>
        <taxon>Alteromonadales</taxon>
        <taxon>Colwelliaceae</taxon>
        <taxon>Thalassomonas</taxon>
    </lineage>
</organism>
<evidence type="ECO:0000259" key="7">
    <source>
        <dbReference type="Pfam" id="PF02770"/>
    </source>
</evidence>
<dbReference type="PANTHER" id="PTHR42707">
    <property type="entry name" value="ACYL-COA DEHYDROGENASE"/>
    <property type="match status" value="1"/>
</dbReference>
<evidence type="ECO:0000259" key="6">
    <source>
        <dbReference type="Pfam" id="PF00441"/>
    </source>
</evidence>
<dbReference type="InterPro" id="IPR009075">
    <property type="entry name" value="AcylCo_DH/oxidase_C"/>
</dbReference>
<dbReference type="InterPro" id="IPR052904">
    <property type="entry name" value="Acyl-CoA_dehydrogenase-like"/>
</dbReference>
<dbReference type="RefSeq" id="WP_274053909.1">
    <property type="nucleotide sequence ID" value="NZ_CP059693.1"/>
</dbReference>
<keyword evidence="9" id="KW-1185">Reference proteome</keyword>
<dbReference type="SUPFAM" id="SSF56645">
    <property type="entry name" value="Acyl-CoA dehydrogenase NM domain-like"/>
    <property type="match status" value="1"/>
</dbReference>
<keyword evidence="3 4" id="KW-0274">FAD</keyword>
<feature type="domain" description="Acyl-CoA dehydrogenase/oxidase C-terminal" evidence="6">
    <location>
        <begin position="332"/>
        <end position="483"/>
    </location>
</feature>
<feature type="domain" description="Acyl-CoA oxidase/dehydrogenase middle" evidence="7">
    <location>
        <begin position="218"/>
        <end position="316"/>
    </location>
</feature>
<evidence type="ECO:0000256" key="4">
    <source>
        <dbReference type="RuleBase" id="RU362125"/>
    </source>
</evidence>
<dbReference type="Proteomes" id="UP001215231">
    <property type="component" value="Chromosome"/>
</dbReference>
<dbReference type="InterPro" id="IPR006091">
    <property type="entry name" value="Acyl-CoA_Oxase/DH_mid-dom"/>
</dbReference>
<comment type="cofactor">
    <cofactor evidence="4">
        <name>FAD</name>
        <dbReference type="ChEBI" id="CHEBI:57692"/>
    </cofactor>
</comment>
<name>A0ABY7VKG1_9GAMM</name>
<keyword evidence="4" id="KW-0560">Oxidoreductase</keyword>
<dbReference type="Pfam" id="PF00441">
    <property type="entry name" value="Acyl-CoA_dh_1"/>
    <property type="match status" value="1"/>
</dbReference>
<keyword evidence="2 4" id="KW-0285">Flavoprotein</keyword>
<proteinExistence type="inferred from homology"/>
<evidence type="ECO:0000256" key="5">
    <source>
        <dbReference type="SAM" id="MobiDB-lite"/>
    </source>
</evidence>
<reference evidence="8 9" key="1">
    <citation type="journal article" date="2022" name="Mar. Drugs">
        <title>Bioassay-Guided Fractionation Leads to the Detection of Cholic Acid Generated by the Rare Thalassomonas sp.</title>
        <authorList>
            <person name="Pheiffer F."/>
            <person name="Schneider Y.K."/>
            <person name="Hansen E.H."/>
            <person name="Andersen J.H."/>
            <person name="Isaksson J."/>
            <person name="Busche T."/>
            <person name="R C."/>
            <person name="Kalinowski J."/>
            <person name="Zyl L.V."/>
            <person name="Trindade M."/>
        </authorList>
    </citation>
    <scope>NUCLEOTIDE SEQUENCE [LARGE SCALE GENOMIC DNA]</scope>
    <source>
        <strain evidence="8 9">A5K-61T</strain>
    </source>
</reference>
<evidence type="ECO:0000256" key="2">
    <source>
        <dbReference type="ARBA" id="ARBA00022630"/>
    </source>
</evidence>
<evidence type="ECO:0000313" key="8">
    <source>
        <dbReference type="EMBL" id="WDE13526.1"/>
    </source>
</evidence>
<protein>
    <submittedName>
        <fullName evidence="8">Acyl-CoA dehydrogenase family protein</fullName>
    </submittedName>
</protein>
<accession>A0ABY7VKG1</accession>
<feature type="region of interest" description="Disordered" evidence="5">
    <location>
        <begin position="1"/>
        <end position="28"/>
    </location>
</feature>
<evidence type="ECO:0000313" key="9">
    <source>
        <dbReference type="Proteomes" id="UP001215231"/>
    </source>
</evidence>
<dbReference type="SUPFAM" id="SSF47203">
    <property type="entry name" value="Acyl-CoA dehydrogenase C-terminal domain-like"/>
    <property type="match status" value="1"/>
</dbReference>